<dbReference type="EMBL" id="BKCJ010005276">
    <property type="protein sequence ID" value="GEU65838.1"/>
    <property type="molecule type" value="Genomic_DNA"/>
</dbReference>
<feature type="compositionally biased region" description="Basic and acidic residues" evidence="1">
    <location>
        <begin position="279"/>
        <end position="293"/>
    </location>
</feature>
<name>A0A6L2LW11_TANCI</name>
<evidence type="ECO:0000256" key="1">
    <source>
        <dbReference type="SAM" id="MobiDB-lite"/>
    </source>
</evidence>
<reference evidence="2" key="1">
    <citation type="journal article" date="2019" name="Sci. Rep.">
        <title>Draft genome of Tanacetum cinerariifolium, the natural source of mosquito coil.</title>
        <authorList>
            <person name="Yamashiro T."/>
            <person name="Shiraishi A."/>
            <person name="Satake H."/>
            <person name="Nakayama K."/>
        </authorList>
    </citation>
    <scope>NUCLEOTIDE SEQUENCE</scope>
</reference>
<proteinExistence type="predicted"/>
<dbReference type="AlphaFoldDB" id="A0A6L2LW11"/>
<evidence type="ECO:0000313" key="2">
    <source>
        <dbReference type="EMBL" id="GEU65838.1"/>
    </source>
</evidence>
<gene>
    <name evidence="2" type="ORF">Tci_037816</name>
</gene>
<protein>
    <submittedName>
        <fullName evidence="2">Uncharacterized protein</fullName>
    </submittedName>
</protein>
<organism evidence="2">
    <name type="scientific">Tanacetum cinerariifolium</name>
    <name type="common">Dalmatian daisy</name>
    <name type="synonym">Chrysanthemum cinerariifolium</name>
    <dbReference type="NCBI Taxonomy" id="118510"/>
    <lineage>
        <taxon>Eukaryota</taxon>
        <taxon>Viridiplantae</taxon>
        <taxon>Streptophyta</taxon>
        <taxon>Embryophyta</taxon>
        <taxon>Tracheophyta</taxon>
        <taxon>Spermatophyta</taxon>
        <taxon>Magnoliopsida</taxon>
        <taxon>eudicotyledons</taxon>
        <taxon>Gunneridae</taxon>
        <taxon>Pentapetalae</taxon>
        <taxon>asterids</taxon>
        <taxon>campanulids</taxon>
        <taxon>Asterales</taxon>
        <taxon>Asteraceae</taxon>
        <taxon>Asteroideae</taxon>
        <taxon>Anthemideae</taxon>
        <taxon>Anthemidinae</taxon>
        <taxon>Tanacetum</taxon>
    </lineage>
</organism>
<accession>A0A6L2LW11</accession>
<sequence>MRIEQYIQMMNYALWEVIENGATLPKTQVVEGVTIVMPITSVEEKTQRRLKVKARSTLMMDILNEHQLKFNLIKDAKQLLEAIKKTFGQRCLVKLLICFKSFQPSSPQLIHEDLEQIHPDDMEEIDLRCQMAMLTIRARRECKALRNQDNKHKESLRRSVLLETTNSLAMVSCDGLGGYDWSDLAEEGPNYVLMAFTSSNSDSKIVDNCKKGLRYENYNAVPPLDIGNFMPLTHDLSYTCLDEFANKTVAENTKSGKEETKVVRKNDDAPVIEEWVSGDEEKNVTQHKIEKNS</sequence>
<feature type="region of interest" description="Disordered" evidence="1">
    <location>
        <begin position="273"/>
        <end position="293"/>
    </location>
</feature>
<comment type="caution">
    <text evidence="2">The sequence shown here is derived from an EMBL/GenBank/DDBJ whole genome shotgun (WGS) entry which is preliminary data.</text>
</comment>